<organism evidence="2">
    <name type="scientific">Spodoptera frugiperda</name>
    <name type="common">Fall armyworm</name>
    <dbReference type="NCBI Taxonomy" id="7108"/>
    <lineage>
        <taxon>Eukaryota</taxon>
        <taxon>Metazoa</taxon>
        <taxon>Ecdysozoa</taxon>
        <taxon>Arthropoda</taxon>
        <taxon>Hexapoda</taxon>
        <taxon>Insecta</taxon>
        <taxon>Pterygota</taxon>
        <taxon>Neoptera</taxon>
        <taxon>Endopterygota</taxon>
        <taxon>Lepidoptera</taxon>
        <taxon>Glossata</taxon>
        <taxon>Ditrysia</taxon>
        <taxon>Noctuoidea</taxon>
        <taxon>Noctuidae</taxon>
        <taxon>Amphipyrinae</taxon>
        <taxon>Spodoptera</taxon>
    </lineage>
</organism>
<gene>
    <name evidence="2" type="ORF">SFRICE_022833</name>
</gene>
<accession>A0A2H1VAH0</accession>
<reference evidence="2" key="1">
    <citation type="submission" date="2016-07" db="EMBL/GenBank/DDBJ databases">
        <authorList>
            <person name="Bretaudeau A."/>
        </authorList>
    </citation>
    <scope>NUCLEOTIDE SEQUENCE</scope>
    <source>
        <strain evidence="2">Rice</strain>
        <tissue evidence="2">Whole body</tissue>
    </source>
</reference>
<dbReference type="EMBL" id="ODYU01001521">
    <property type="protein sequence ID" value="SOQ37850.1"/>
    <property type="molecule type" value="Genomic_DNA"/>
</dbReference>
<dbReference type="AlphaFoldDB" id="A0A2H1VAH0"/>
<evidence type="ECO:0000256" key="1">
    <source>
        <dbReference type="SAM" id="SignalP"/>
    </source>
</evidence>
<protein>
    <submittedName>
        <fullName evidence="2">SFRICE_022833</fullName>
    </submittedName>
</protein>
<proteinExistence type="predicted"/>
<evidence type="ECO:0000313" key="2">
    <source>
        <dbReference type="EMBL" id="SOQ37850.1"/>
    </source>
</evidence>
<name>A0A2H1VAH0_SPOFR</name>
<keyword evidence="1" id="KW-0732">Signal</keyword>
<feature type="signal peptide" evidence="1">
    <location>
        <begin position="1"/>
        <end position="22"/>
    </location>
</feature>
<sequence length="700" mass="80574">MSPLQFFYNFLILFSLLKEISTDDSNTTDMFANSSIKAVSNRTEVPADVERFSDHDLVKILRNNSQSLDDTDQDKHDIKVKEHHPHRKSRDIVNGTVSFGIECYSCYGNGTSRASTNCFSGISMQLKKCGDAEHCFVELNPLYIKRGCVLPGRINRTFVCKCPLCNDKPSFDISHYEYKKLNDWEFDNARLQTPLTGTELMCKVCETKGTNPSSDKNCRYGKNADYMVCARQQFCYTNVDDETDFVARGCIEQPLYNSIYFFCNNTECNKESYFNPRENIRLRREKDMLKDEPPTYTRTSSLGFLFIFTIHSNCTEVRKSKKRLPYFRRKVEELGDGDFFQTTESDDPRNLVSFLVKNVKEIFDDIIDIDKSEKPTKGHVIKKKIIPNKKRHRSTKSRKFKTTTVTFESMYIDTFTTQQALVCNSSASISTSTPADDEMLDENLPLTTLLDKQELSENDELNSKVDHLQLSKALKVYSRPDKREREVGLMSAQQFRVNTSENDFGDLKRSCIMCNNVATEDCNDPKNKLIPSMMCQHDDDVCYSLHTPFGIVDRGCFNVNHNITTYVCSCNLCNYISISEMPLMFSKKRDWVDNVIELSRTRHFRKSVFKDMSCLRCEVNTTTKTGDMLDSANCLEGSIGNLPVEDCKMDEICAVRALRADGYIWRGCVKAPLYNYWWAVCDRDLCNYDPPVILYDFVNV</sequence>
<feature type="chain" id="PRO_5013883994" evidence="1">
    <location>
        <begin position="23"/>
        <end position="700"/>
    </location>
</feature>